<gene>
    <name evidence="1" type="ORF">KU39_2004</name>
</gene>
<organism evidence="1 2">
    <name type="scientific">Piscirickettsia salmonis</name>
    <dbReference type="NCBI Taxonomy" id="1238"/>
    <lineage>
        <taxon>Bacteria</taxon>
        <taxon>Pseudomonadati</taxon>
        <taxon>Pseudomonadota</taxon>
        <taxon>Gammaproteobacteria</taxon>
        <taxon>Thiotrichales</taxon>
        <taxon>Piscirickettsiaceae</taxon>
        <taxon>Piscirickettsia</taxon>
    </lineage>
</organism>
<dbReference type="EMBL" id="CP012508">
    <property type="protein sequence ID" value="ALB23184.1"/>
    <property type="molecule type" value="Genomic_DNA"/>
</dbReference>
<sequence length="61" mass="6873">MTSLSEKIIKPKLGVLELAKQLGNVSKACEVMGYSRDSFYRFKKLYETGGEEYCGSMKLDT</sequence>
<dbReference type="AlphaFoldDB" id="A0A1L6TCS5"/>
<reference evidence="1 2" key="1">
    <citation type="journal article" date="2014" name="Genome Announc.">
        <title>Comparative Genome Analysis of Two Isolates of the Fish Pathogen Piscirickettsia salmonis from Different Hosts Reveals Major Differences in Virulence-Associated Secretion Systems.</title>
        <authorList>
            <person name="Bohle H."/>
            <person name="Henriquez P."/>
            <person name="Grothusen H."/>
            <person name="Navas E."/>
            <person name="Sandoval A."/>
            <person name="Bustamante F."/>
            <person name="Bustos P."/>
            <person name="Mancilla M."/>
        </authorList>
    </citation>
    <scope>NUCLEOTIDE SEQUENCE [LARGE SCALE GENOMIC DNA]</scope>
    <source>
        <strain evidence="2">B1-32597</strain>
    </source>
</reference>
<name>A0A1L6TCS5_PISSA</name>
<evidence type="ECO:0000313" key="1">
    <source>
        <dbReference type="EMBL" id="ALB23184.1"/>
    </source>
</evidence>
<accession>A0A1L6TCS5</accession>
<dbReference type="Proteomes" id="UP000029558">
    <property type="component" value="Chromosome"/>
</dbReference>
<proteinExistence type="predicted"/>
<evidence type="ECO:0000313" key="2">
    <source>
        <dbReference type="Proteomes" id="UP000029558"/>
    </source>
</evidence>
<dbReference type="Pfam" id="PF13551">
    <property type="entry name" value="HTH_29"/>
    <property type="match status" value="1"/>
</dbReference>
<protein>
    <submittedName>
        <fullName evidence="1">Integrase</fullName>
    </submittedName>
</protein>